<dbReference type="EMBL" id="MT663541">
    <property type="protein sequence ID" value="QOI90574.1"/>
    <property type="molecule type" value="Genomic_DNA"/>
</dbReference>
<reference evidence="1" key="1">
    <citation type="submission" date="2020-06" db="EMBL/GenBank/DDBJ databases">
        <title>Lateral gene transfer of anion-conducting channel rhodopsins between green algae and giant viruses.</title>
        <authorList>
            <person name="Rozenberg A."/>
            <person name="Oppermann J."/>
            <person name="Wietek J."/>
            <person name="Fernandez Lahore R.G."/>
            <person name="Sandaa R.-A."/>
            <person name="Bratbak G."/>
            <person name="Hegemann P."/>
            <person name="Beja O."/>
        </authorList>
    </citation>
    <scope>NUCLEOTIDE SEQUENCE</scope>
    <source>
        <strain evidence="1">01B</strain>
    </source>
</reference>
<gene>
    <name evidence="1" type="ORF">HWQ62_00443</name>
</gene>
<evidence type="ECO:0000313" key="1">
    <source>
        <dbReference type="EMBL" id="QOI90574.1"/>
    </source>
</evidence>
<proteinExistence type="predicted"/>
<organismHost>
    <name type="scientific">Pyramimonas plurioculata</name>
    <dbReference type="NCBI Taxonomy" id="36893"/>
</organismHost>
<protein>
    <submittedName>
        <fullName evidence="1">Uncharacterized protein</fullName>
    </submittedName>
</protein>
<name>A0A7M3UP99_POV01</name>
<organism evidence="1">
    <name type="scientific">Pyramimonas orientalis virus</name>
    <name type="common">PoV01</name>
    <dbReference type="NCBI Taxonomy" id="455367"/>
    <lineage>
        <taxon>Viruses</taxon>
        <taxon>Varidnaviria</taxon>
        <taxon>Bamfordvirae</taxon>
        <taxon>Nucleocytoviricota</taxon>
        <taxon>Megaviricetes</taxon>
        <taxon>Imitervirales</taxon>
        <taxon>Allomimiviridae</taxon>
        <taxon>Heliosvirus</taxon>
        <taxon>Heliosvirus raunefjordenense</taxon>
    </lineage>
</organism>
<sequence length="571" mass="66470">MTNCDSVLTIPQFTGTCWFNALLMVLLYSDGMRKYLTNNIITSQLYTKNKQLYNIFIDILKNRHRKINNNDKIFFKELKPERILKMLHEADSENFYFDPDKYSGHYGEYYFVRLFEYFGMKQNVLFLNKFRNQLLYSPLNNKPKIVFVNNDKKEGYKRINWEYSEQINFDSDKLNKLNTNVIVVTPRLKNLANYPVIKQKSSKMQEFLEFNGNTYKLDSLLLANFNGSQCRRAHQIAGVTCENKRFIYNGWIRSTQDPSKTNIVKSYVSKDMPCELMKYDWLKDNTDFCISEVGCGLSKVLPNNAMCFNSSNFDNATYIYIKVSDNNVQLVKDLTKNIKTTKKKCDEDILKMQGRLQELNKTNSKSETLTTLEKLRLMNQIKVVRNEIFAKTKFCEEYIKEIQVTIDDIINSKQSVVPNKPSVPFQSAYEIFKNKVEDCMERLSVDDLKQIHSDNKLKLKNTIDKKMMCTNIITSNINIDDYLKNRKNKKNKVKPDNNPKTKECSPDKILNPKTERCVLKTGLLGKRLVQAQNNATVETKNCPANKILNPKTNRCVNKSGKLGKLLLNEAS</sequence>
<accession>A0A7M3UP99</accession>